<gene>
    <name evidence="2" type="ORF">Taro_009865</name>
</gene>
<feature type="compositionally biased region" description="Basic and acidic residues" evidence="1">
    <location>
        <begin position="20"/>
        <end position="29"/>
    </location>
</feature>
<evidence type="ECO:0000313" key="2">
    <source>
        <dbReference type="EMBL" id="MQL77487.1"/>
    </source>
</evidence>
<name>A0A843U664_COLES</name>
<organism evidence="2 3">
    <name type="scientific">Colocasia esculenta</name>
    <name type="common">Wild taro</name>
    <name type="synonym">Arum esculentum</name>
    <dbReference type="NCBI Taxonomy" id="4460"/>
    <lineage>
        <taxon>Eukaryota</taxon>
        <taxon>Viridiplantae</taxon>
        <taxon>Streptophyta</taxon>
        <taxon>Embryophyta</taxon>
        <taxon>Tracheophyta</taxon>
        <taxon>Spermatophyta</taxon>
        <taxon>Magnoliopsida</taxon>
        <taxon>Liliopsida</taxon>
        <taxon>Araceae</taxon>
        <taxon>Aroideae</taxon>
        <taxon>Colocasieae</taxon>
        <taxon>Colocasia</taxon>
    </lineage>
</organism>
<protein>
    <submittedName>
        <fullName evidence="2">Uncharacterized protein</fullName>
    </submittedName>
</protein>
<reference evidence="2" key="1">
    <citation type="submission" date="2017-07" db="EMBL/GenBank/DDBJ databases">
        <title>Taro Niue Genome Assembly and Annotation.</title>
        <authorList>
            <person name="Atibalentja N."/>
            <person name="Keating K."/>
            <person name="Fields C.J."/>
        </authorList>
    </citation>
    <scope>NUCLEOTIDE SEQUENCE</scope>
    <source>
        <strain evidence="2">Niue_2</strain>
        <tissue evidence="2">Leaf</tissue>
    </source>
</reference>
<evidence type="ECO:0000313" key="3">
    <source>
        <dbReference type="Proteomes" id="UP000652761"/>
    </source>
</evidence>
<evidence type="ECO:0000256" key="1">
    <source>
        <dbReference type="SAM" id="MobiDB-lite"/>
    </source>
</evidence>
<dbReference type="AlphaFoldDB" id="A0A843U664"/>
<sequence>MKNQMLQYSRTLADEEEEEREGKRDDAKRRNTNNNENTKKTTKRKGRSYLRDSQGGRRREGEDGGIFLGGLTTCEKSGGREEWNCKREAQHHPISSANTTSSRADPITGVIASSPLVPSTRSRGSSLSRRRRKTPP</sequence>
<feature type="compositionally biased region" description="Polar residues" evidence="1">
    <location>
        <begin position="93"/>
        <end position="103"/>
    </location>
</feature>
<proteinExistence type="predicted"/>
<keyword evidence="3" id="KW-1185">Reference proteome</keyword>
<feature type="region of interest" description="Disordered" evidence="1">
    <location>
        <begin position="87"/>
        <end position="136"/>
    </location>
</feature>
<accession>A0A843U664</accession>
<dbReference type="Proteomes" id="UP000652761">
    <property type="component" value="Unassembled WGS sequence"/>
</dbReference>
<feature type="region of interest" description="Disordered" evidence="1">
    <location>
        <begin position="1"/>
        <end position="71"/>
    </location>
</feature>
<dbReference type="EMBL" id="NMUH01000351">
    <property type="protein sequence ID" value="MQL77487.1"/>
    <property type="molecule type" value="Genomic_DNA"/>
</dbReference>
<feature type="compositionally biased region" description="Polar residues" evidence="1">
    <location>
        <begin position="1"/>
        <end position="10"/>
    </location>
</feature>
<comment type="caution">
    <text evidence="2">The sequence shown here is derived from an EMBL/GenBank/DDBJ whole genome shotgun (WGS) entry which is preliminary data.</text>
</comment>